<evidence type="ECO:0000256" key="6">
    <source>
        <dbReference type="SAM" id="SignalP"/>
    </source>
</evidence>
<dbReference type="Proteomes" id="UP000663842">
    <property type="component" value="Unassembled WGS sequence"/>
</dbReference>
<feature type="transmembrane region" description="Helical" evidence="5">
    <location>
        <begin position="836"/>
        <end position="860"/>
    </location>
</feature>
<dbReference type="SMART" id="SM00408">
    <property type="entry name" value="IGc2"/>
    <property type="match status" value="4"/>
</dbReference>
<name>A0A818XC88_9BILA</name>
<evidence type="ECO:0000256" key="2">
    <source>
        <dbReference type="ARBA" id="ARBA00022679"/>
    </source>
</evidence>
<dbReference type="Pfam" id="PF13927">
    <property type="entry name" value="Ig_3"/>
    <property type="match status" value="3"/>
</dbReference>
<dbReference type="InterPro" id="IPR003961">
    <property type="entry name" value="FN3_dom"/>
</dbReference>
<feature type="region of interest" description="Disordered" evidence="4">
    <location>
        <begin position="1110"/>
        <end position="1202"/>
    </location>
</feature>
<dbReference type="PROSITE" id="PS50853">
    <property type="entry name" value="FN3"/>
    <property type="match status" value="3"/>
</dbReference>
<dbReference type="InterPro" id="IPR036179">
    <property type="entry name" value="Ig-like_dom_sf"/>
</dbReference>
<dbReference type="SUPFAM" id="SSF48726">
    <property type="entry name" value="Immunoglobulin"/>
    <property type="match status" value="4"/>
</dbReference>
<evidence type="ECO:0000256" key="4">
    <source>
        <dbReference type="SAM" id="MobiDB-lite"/>
    </source>
</evidence>
<feature type="domain" description="Ig-like" evidence="7">
    <location>
        <begin position="403"/>
        <end position="488"/>
    </location>
</feature>
<feature type="compositionally biased region" description="Polar residues" evidence="4">
    <location>
        <begin position="1140"/>
        <end position="1162"/>
    </location>
</feature>
<feature type="domain" description="Ig-like" evidence="7">
    <location>
        <begin position="205"/>
        <end position="288"/>
    </location>
</feature>
<reference evidence="9" key="1">
    <citation type="submission" date="2021-02" db="EMBL/GenBank/DDBJ databases">
        <authorList>
            <person name="Nowell W R."/>
        </authorList>
    </citation>
    <scope>NUCLEOTIDE SEQUENCE</scope>
</reference>
<feature type="transmembrane region" description="Helical" evidence="5">
    <location>
        <begin position="1214"/>
        <end position="1232"/>
    </location>
</feature>
<evidence type="ECO:0000259" key="8">
    <source>
        <dbReference type="PROSITE" id="PS50853"/>
    </source>
</evidence>
<keyword evidence="5" id="KW-0812">Transmembrane</keyword>
<dbReference type="Pfam" id="PF01531">
    <property type="entry name" value="Glyco_transf_11"/>
    <property type="match status" value="1"/>
</dbReference>
<feature type="domain" description="Fibronectin type-III" evidence="8">
    <location>
        <begin position="616"/>
        <end position="711"/>
    </location>
</feature>
<accession>A0A818XC88</accession>
<feature type="compositionally biased region" description="Basic and acidic residues" evidence="4">
    <location>
        <begin position="1163"/>
        <end position="1177"/>
    </location>
</feature>
<dbReference type="InterPro" id="IPR013783">
    <property type="entry name" value="Ig-like_fold"/>
</dbReference>
<comment type="caution">
    <text evidence="9">The sequence shown here is derived from an EMBL/GenBank/DDBJ whole genome shotgun (WGS) entry which is preliminary data.</text>
</comment>
<feature type="domain" description="Fibronectin type-III" evidence="8">
    <location>
        <begin position="716"/>
        <end position="811"/>
    </location>
</feature>
<keyword evidence="3" id="KW-0677">Repeat</keyword>
<dbReference type="SUPFAM" id="SSF49265">
    <property type="entry name" value="Fibronectin type III"/>
    <property type="match status" value="2"/>
</dbReference>
<evidence type="ECO:0000313" key="10">
    <source>
        <dbReference type="Proteomes" id="UP000663842"/>
    </source>
</evidence>
<keyword evidence="5" id="KW-1133">Transmembrane helix</keyword>
<dbReference type="GO" id="GO:0016020">
    <property type="term" value="C:membrane"/>
    <property type="evidence" value="ECO:0007669"/>
    <property type="project" value="InterPro"/>
</dbReference>
<evidence type="ECO:0000256" key="1">
    <source>
        <dbReference type="ARBA" id="ARBA00022676"/>
    </source>
</evidence>
<feature type="signal peptide" evidence="6">
    <location>
        <begin position="1"/>
        <end position="18"/>
    </location>
</feature>
<dbReference type="PANTHER" id="PTHR13817">
    <property type="entry name" value="TITIN"/>
    <property type="match status" value="1"/>
</dbReference>
<feature type="chain" id="PRO_5032996651" evidence="6">
    <location>
        <begin position="19"/>
        <end position="1406"/>
    </location>
</feature>
<dbReference type="InterPro" id="IPR003598">
    <property type="entry name" value="Ig_sub2"/>
</dbReference>
<dbReference type="SMART" id="SM00409">
    <property type="entry name" value="IG"/>
    <property type="match status" value="4"/>
</dbReference>
<dbReference type="InterPro" id="IPR002516">
    <property type="entry name" value="Glyco_trans_11"/>
</dbReference>
<evidence type="ECO:0000259" key="7">
    <source>
        <dbReference type="PROSITE" id="PS50835"/>
    </source>
</evidence>
<evidence type="ECO:0000256" key="5">
    <source>
        <dbReference type="SAM" id="Phobius"/>
    </source>
</evidence>
<dbReference type="GO" id="GO:0005975">
    <property type="term" value="P:carbohydrate metabolic process"/>
    <property type="evidence" value="ECO:0007669"/>
    <property type="project" value="InterPro"/>
</dbReference>
<proteinExistence type="predicted"/>
<protein>
    <submittedName>
        <fullName evidence="9">Uncharacterized protein</fullName>
    </submittedName>
</protein>
<dbReference type="Gene3D" id="2.60.40.10">
    <property type="entry name" value="Immunoglobulins"/>
    <property type="match status" value="7"/>
</dbReference>
<dbReference type="PROSITE" id="PS50835">
    <property type="entry name" value="IG_LIKE"/>
    <property type="match status" value="4"/>
</dbReference>
<dbReference type="InterPro" id="IPR007110">
    <property type="entry name" value="Ig-like_dom"/>
</dbReference>
<dbReference type="InterPro" id="IPR036116">
    <property type="entry name" value="FN3_sf"/>
</dbReference>
<dbReference type="PANTHER" id="PTHR13817:SF166">
    <property type="entry name" value="NEURONAL IGCAM-RELATED"/>
    <property type="match status" value="1"/>
</dbReference>
<keyword evidence="2" id="KW-0808">Transferase</keyword>
<evidence type="ECO:0000256" key="3">
    <source>
        <dbReference type="ARBA" id="ARBA00022737"/>
    </source>
</evidence>
<organism evidence="9 10">
    <name type="scientific">Rotaria magnacalcarata</name>
    <dbReference type="NCBI Taxonomy" id="392030"/>
    <lineage>
        <taxon>Eukaryota</taxon>
        <taxon>Metazoa</taxon>
        <taxon>Spiralia</taxon>
        <taxon>Gnathifera</taxon>
        <taxon>Rotifera</taxon>
        <taxon>Eurotatoria</taxon>
        <taxon>Bdelloidea</taxon>
        <taxon>Philodinida</taxon>
        <taxon>Philodinidae</taxon>
        <taxon>Rotaria</taxon>
    </lineage>
</organism>
<dbReference type="InterPro" id="IPR003599">
    <property type="entry name" value="Ig_sub"/>
</dbReference>
<dbReference type="SMART" id="SM00060">
    <property type="entry name" value="FN3"/>
    <property type="match status" value="3"/>
</dbReference>
<dbReference type="Pfam" id="PF00041">
    <property type="entry name" value="fn3"/>
    <property type="match status" value="3"/>
</dbReference>
<evidence type="ECO:0000313" key="9">
    <source>
        <dbReference type="EMBL" id="CAF3735565.1"/>
    </source>
</evidence>
<keyword evidence="6" id="KW-0732">Signal</keyword>
<sequence length="1406" mass="161239">MFTDIFLIFYLTLHICESIDHNPPVIVEQPQDILAELDKPMALHCRAEASSLDDLRVNWYKDGQLVTMDPNARIITEFMALHVINTMPQDAGNYYCLAENSYGRVQSRTARVQFIKLDKEFPIFPISTSASLGERIRLRCEPPPGSPTPNVYWIKNGKNLSLSLDHYDLVLPSIQPTDFGAYRCIASNGLVRQSPVAYVTEFQRPKISIHPSTSRIDIERGRSIDFQCQIENVNNDDQYQIEWHYARQNGNLIGRNNRVDLSVVQYNHSGLYLCVVTYNNGRKRHVFSEEILLAVHERSIVDGEDRIFSQTTLNVYAGRSAIIDCQLPLKSNEKMLWSILNRTDVSFENNHRFEFIDKNQYRLKIRRIEEFDNDLLFECYYENQKPSSQGLIKLCVERIEPPPIIIFVPNNQTIPVGVDVTFTCQTKDNANIQWWFISNGRSHKSNKIENSKKYKIDTNHDLIVRHADKNDVGIYKCIATNTNDDETSWMAHLNVEDSRSNAIFHRVERIDLPQAPTQPLAVAINSNSIELAWNYPSADVQGYFIEYFHLNGDDKTIQWRRLYTTNKNSRQIINDLKISSTYQFLVRARNSYGYGQPSLLSELIETRNEQQFTDDFIYLLDPINIQETSVTIQWNIVPKTHSIDRYSISIISEKDVNERIETIINKNNLTTYTITNLRPNTDYSIRIMATNSLTNIIGRPSNTILIRTSESIPSSSPNNVHVELTSLTSLSIHWNPPLETEQNGRIVAYKVNCLGSNESTSIRLLNISSDAKGLNIKKLIENMQYCISIAARTRVGYGPYSQPICVTMNVEFLKLNVNLNQYNLKRRFREAVSQPWFFPLIIISSIFFICILLYASWLCFHRLMNRHRHRIKFGSSNSSTSSSSSNQFVEMPIQKTLSNGTRYDLIKDTPPPSSSTALWTDTIGSGIRLPCCTTTTGSGSSQGEHDSHIINIHKNPINVLIQQTKQQQQQLNPYATTGIFQHNLTPLQTTSTLLPTYSESISIRSPPLLPSHHFLLDQQQNPSVQYQPPWLDHPNSSLQYRSQSHTPYHHQQQQQHYCIHCTSQSHPHTPSSIRTTTRPMHNIHHQTTHSSSMLNNEIRWPIETTMNSSPLVKRQSQYAPPEPPPQSSNPMMINSLGAETMTTSWASSTDASNHESISSSITDKNEQRKRTQEHSRSSSEGSLFSDSDNEQHELNNSSLNDNERRPTFLMPTSFFSFFCVCARMINLAVWNIPLNLGNYTKNNVPHPYLKSLLINPPAPLVPVTWIGIHIRRSDFLTFFRIDTSVEYLVWAMNYYRRKYINCRFLVASDDKNYVKINLGNFSDVFITPARFFSGDDLAALALCEHTIATAGTYSWWAGWLAGGNVVHDLNYPVPFQNCIKENYFPPWFLFPHNSSSLKWKPPVQVK</sequence>
<feature type="domain" description="Fibronectin type-III" evidence="8">
    <location>
        <begin position="515"/>
        <end position="609"/>
    </location>
</feature>
<dbReference type="InterPro" id="IPR050964">
    <property type="entry name" value="Striated_Muscle_Regulatory"/>
</dbReference>
<gene>
    <name evidence="9" type="ORF">UXM345_LOCUS1102</name>
</gene>
<feature type="domain" description="Ig-like" evidence="7">
    <location>
        <begin position="122"/>
        <end position="197"/>
    </location>
</feature>
<dbReference type="EMBL" id="CAJOBF010000056">
    <property type="protein sequence ID" value="CAF3735565.1"/>
    <property type="molecule type" value="Genomic_DNA"/>
</dbReference>
<keyword evidence="5" id="KW-0472">Membrane</keyword>
<dbReference type="GO" id="GO:0008107">
    <property type="term" value="F:galactoside 2-alpha-L-fucosyltransferase activity"/>
    <property type="evidence" value="ECO:0007669"/>
    <property type="project" value="InterPro"/>
</dbReference>
<keyword evidence="1" id="KW-0328">Glycosyltransferase</keyword>
<feature type="domain" description="Ig-like" evidence="7">
    <location>
        <begin position="24"/>
        <end position="113"/>
    </location>
</feature>
<dbReference type="CDD" id="cd00063">
    <property type="entry name" value="FN3"/>
    <property type="match status" value="3"/>
</dbReference>